<keyword evidence="5 11" id="KW-0064">Aspartyl protease</keyword>
<keyword evidence="6" id="KW-0222">Digestion</keyword>
<evidence type="ECO:0000256" key="8">
    <source>
        <dbReference type="ARBA" id="ARBA00023157"/>
    </source>
</evidence>
<keyword evidence="4 11" id="KW-0645">Protease</keyword>
<feature type="domain" description="Peptidase A1" evidence="12">
    <location>
        <begin position="113"/>
        <end position="443"/>
    </location>
</feature>
<evidence type="ECO:0000256" key="5">
    <source>
        <dbReference type="ARBA" id="ARBA00022750"/>
    </source>
</evidence>
<keyword evidence="8 10" id="KW-1015">Disulfide bond</keyword>
<dbReference type="GeneTree" id="ENSGT00940000162710"/>
<evidence type="ECO:0000256" key="2">
    <source>
        <dbReference type="ARBA" id="ARBA00007447"/>
    </source>
</evidence>
<dbReference type="Pfam" id="PF07966">
    <property type="entry name" value="A1_Propeptide"/>
    <property type="match status" value="1"/>
</dbReference>
<evidence type="ECO:0000256" key="1">
    <source>
        <dbReference type="ARBA" id="ARBA00002318"/>
    </source>
</evidence>
<evidence type="ECO:0000256" key="10">
    <source>
        <dbReference type="PIRSR" id="PIRSR601461-2"/>
    </source>
</evidence>
<dbReference type="PROSITE" id="PS00141">
    <property type="entry name" value="ASP_PROTEASE"/>
    <property type="match status" value="2"/>
</dbReference>
<evidence type="ECO:0000256" key="11">
    <source>
        <dbReference type="RuleBase" id="RU000454"/>
    </source>
</evidence>
<dbReference type="InterPro" id="IPR001969">
    <property type="entry name" value="Aspartic_peptidase_AS"/>
</dbReference>
<comment type="function">
    <text evidence="1">Shows particularly broad specificity; although bonds involving phenylalanine and leucine are preferred, many others are also cleaved to some extent.</text>
</comment>
<feature type="active site" evidence="9">
    <location>
        <position position="131"/>
    </location>
</feature>
<reference evidence="13" key="1">
    <citation type="submission" date="2023-09" db="UniProtKB">
        <authorList>
            <consortium name="Ensembl"/>
        </authorList>
    </citation>
    <scope>IDENTIFICATION</scope>
</reference>
<dbReference type="PROSITE" id="PS51767">
    <property type="entry name" value="PEPTIDASE_A1"/>
    <property type="match status" value="1"/>
</dbReference>
<dbReference type="Pfam" id="PF00026">
    <property type="entry name" value="Asp"/>
    <property type="match status" value="1"/>
</dbReference>
<dbReference type="GO" id="GO:0004190">
    <property type="term" value="F:aspartic-type endopeptidase activity"/>
    <property type="evidence" value="ECO:0007669"/>
    <property type="project" value="UniProtKB-KW"/>
</dbReference>
<dbReference type="FunFam" id="2.40.70.10:FF:000004">
    <property type="entry name" value="Pepsin A"/>
    <property type="match status" value="1"/>
</dbReference>
<feature type="disulfide bond" evidence="10">
    <location>
        <begin position="144"/>
        <end position="149"/>
    </location>
</feature>
<organism evidence="13">
    <name type="scientific">Stegastes partitus</name>
    <name type="common">bicolor damselfish</name>
    <dbReference type="NCBI Taxonomy" id="144197"/>
    <lineage>
        <taxon>Eukaryota</taxon>
        <taxon>Metazoa</taxon>
        <taxon>Chordata</taxon>
        <taxon>Craniata</taxon>
        <taxon>Vertebrata</taxon>
        <taxon>Euteleostomi</taxon>
        <taxon>Actinopterygii</taxon>
        <taxon>Neopterygii</taxon>
        <taxon>Teleostei</taxon>
        <taxon>Neoteleostei</taxon>
        <taxon>Acanthomorphata</taxon>
        <taxon>Ovalentaria</taxon>
        <taxon>Pomacentridae</taxon>
        <taxon>Stegastes</taxon>
    </lineage>
</organism>
<evidence type="ECO:0000256" key="7">
    <source>
        <dbReference type="ARBA" id="ARBA00022801"/>
    </source>
</evidence>
<accession>A0A3B4ZPK5</accession>
<dbReference type="PANTHER" id="PTHR47966">
    <property type="entry name" value="BETA-SITE APP-CLEAVING ENZYME, ISOFORM A-RELATED"/>
    <property type="match status" value="1"/>
</dbReference>
<name>A0A3B4ZPK5_9TELE</name>
<dbReference type="Gene3D" id="2.40.70.10">
    <property type="entry name" value="Acid Proteases"/>
    <property type="match status" value="2"/>
</dbReference>
<dbReference type="GO" id="GO:0007586">
    <property type="term" value="P:digestion"/>
    <property type="evidence" value="ECO:0007669"/>
    <property type="project" value="UniProtKB-KW"/>
</dbReference>
<feature type="active site" evidence="9">
    <location>
        <position position="313"/>
    </location>
</feature>
<dbReference type="InterPro" id="IPR033121">
    <property type="entry name" value="PEPTIDASE_A1"/>
</dbReference>
<comment type="similarity">
    <text evidence="2 11">Belongs to the peptidase A1 family.</text>
</comment>
<dbReference type="PRINTS" id="PR00792">
    <property type="entry name" value="PEPSIN"/>
</dbReference>
<dbReference type="STRING" id="144197.ENSSPAP00000010165"/>
<dbReference type="PANTHER" id="PTHR47966:SF22">
    <property type="entry name" value="PEPSIN A-3-RELATED"/>
    <property type="match status" value="1"/>
</dbReference>
<dbReference type="AlphaFoldDB" id="A0A3B4ZPK5"/>
<dbReference type="Ensembl" id="ENSSPAT00000010346.1">
    <property type="protein sequence ID" value="ENSSPAP00000010165.1"/>
    <property type="gene ID" value="ENSSPAG00000007751.1"/>
</dbReference>
<dbReference type="InterPro" id="IPR021109">
    <property type="entry name" value="Peptidase_aspartic_dom_sf"/>
</dbReference>
<dbReference type="InterPro" id="IPR012848">
    <property type="entry name" value="Aspartic_peptidase_N"/>
</dbReference>
<evidence type="ECO:0000313" key="13">
    <source>
        <dbReference type="Ensembl" id="ENSSPAP00000010165.1"/>
    </source>
</evidence>
<feature type="disulfide bond" evidence="10">
    <location>
        <begin position="304"/>
        <end position="308"/>
    </location>
</feature>
<evidence type="ECO:0000256" key="3">
    <source>
        <dbReference type="ARBA" id="ARBA00011924"/>
    </source>
</evidence>
<evidence type="ECO:0000256" key="4">
    <source>
        <dbReference type="ARBA" id="ARBA00022670"/>
    </source>
</evidence>
<dbReference type="GO" id="GO:0006508">
    <property type="term" value="P:proteolysis"/>
    <property type="evidence" value="ECO:0007669"/>
    <property type="project" value="UniProtKB-KW"/>
</dbReference>
<protein>
    <recommendedName>
        <fullName evidence="3">pepsin A</fullName>
        <ecNumber evidence="3">3.4.23.1</ecNumber>
    </recommendedName>
</protein>
<dbReference type="Gene3D" id="6.10.140.60">
    <property type="match status" value="1"/>
</dbReference>
<evidence type="ECO:0000256" key="9">
    <source>
        <dbReference type="PIRSR" id="PIRSR601461-1"/>
    </source>
</evidence>
<evidence type="ECO:0000259" key="12">
    <source>
        <dbReference type="PROSITE" id="PS51767"/>
    </source>
</evidence>
<evidence type="ECO:0000256" key="6">
    <source>
        <dbReference type="ARBA" id="ARBA00022757"/>
    </source>
</evidence>
<sequence length="446" mass="48533">MRTSARTFFDLFKLTTRYIFPKITPSLQLLIRTSYEVSKNLSTFTDVCCRVCVLPLGLRRIPLIRRRSARQLLEEKGLLEEHRRRFLSEPAAKFLLKNEQSVVPMTFDPDITYCGVISVGTPPQFFKVLFDTGSSDLWVPSVRCTGSSCGSHLKFNSSASSTFQAGSEPFQISYNSGFASGSTGYDTIKIGDVYVEHQMFGLTETEAISLGSVPWDGVVGLPFSNTSLDGSPTLLTNMWNQGKIPQNMFSMYLSSSVEGSVFVLGGADPTYYTGSIKWIPLYQATSFWNIQIQSITINGNTVACAGGCEAVVDSGTSVIIGSGDDVSNINGWLGATSDEYGTVSRFPISEQNIKDVQFTVVGLTCCLFASQAAISCSFINLLPDVVFSINGYSFSLPPSAYVMKSGSGCVTGFAAPGPWILGEVFMRQFYTAFDMANSRVGFAQAV</sequence>
<dbReference type="InterPro" id="IPR001461">
    <property type="entry name" value="Aspartic_peptidase_A1"/>
</dbReference>
<dbReference type="SUPFAM" id="SSF50630">
    <property type="entry name" value="Acid proteases"/>
    <property type="match status" value="1"/>
</dbReference>
<dbReference type="EC" id="3.4.23.1" evidence="3"/>
<proteinExistence type="inferred from homology"/>
<keyword evidence="7 11" id="KW-0378">Hydrolase</keyword>